<dbReference type="SUPFAM" id="SSF48150">
    <property type="entry name" value="DNA-glycosylase"/>
    <property type="match status" value="1"/>
</dbReference>
<dbReference type="AlphaFoldDB" id="A0A0U2Y2Z5"/>
<accession>A0A0U2Y2Z5</accession>
<evidence type="ECO:0000313" key="2">
    <source>
        <dbReference type="EMBL" id="ALU32663.1"/>
    </source>
</evidence>
<dbReference type="GO" id="GO:0006281">
    <property type="term" value="P:DNA repair"/>
    <property type="evidence" value="ECO:0007669"/>
    <property type="project" value="InterPro"/>
</dbReference>
<dbReference type="EMBL" id="CP013694">
    <property type="protein sequence ID" value="ALU29921.1"/>
    <property type="molecule type" value="Genomic_DNA"/>
</dbReference>
<dbReference type="InterPro" id="IPR011257">
    <property type="entry name" value="DNA_glycosylase"/>
</dbReference>
<evidence type="ECO:0000313" key="1">
    <source>
        <dbReference type="EMBL" id="ALU29921.1"/>
    </source>
</evidence>
<reference evidence="3 4" key="1">
    <citation type="submission" date="2015-12" db="EMBL/GenBank/DDBJ databases">
        <title>A stable core within a dynamic pangenome in Sulfolobus acidocaldarius.</title>
        <authorList>
            <person name="Anderson R."/>
            <person name="Kouris A."/>
            <person name="Seward C."/>
            <person name="Campbell K."/>
            <person name="Whitaker R."/>
        </authorList>
    </citation>
    <scope>NUCLEOTIDE SEQUENCE [LARGE SCALE GENOMIC DNA]</scope>
    <source>
        <strain evidence="1 4">GG12-C01-09</strain>
        <strain evidence="2 3">NG05B_CO5_07</strain>
    </source>
</reference>
<evidence type="ECO:0000313" key="4">
    <source>
        <dbReference type="Proteomes" id="UP000065473"/>
    </source>
</evidence>
<dbReference type="RefSeq" id="WP_011278778.1">
    <property type="nucleotide sequence ID" value="NZ_BHWZ01000005.1"/>
</dbReference>
<protein>
    <submittedName>
        <fullName evidence="1">Uncharacterized protein</fullName>
    </submittedName>
</protein>
<dbReference type="Proteomes" id="UP000065473">
    <property type="component" value="Chromosome"/>
</dbReference>
<sequence>MSFNLNSRLDKAKDIAIKIARVAVSEFSKLPEVIQGTQENKSIIIPPEYTLPKGLEMCSKEASLYFTFGVALDYMTDSDKLWENLRKLYEVSMNKSTRYPTVPYGLFYPEVITGYKNKQDDLSEILRSMVRPRSPKYGAGYWIDIAEKLQARFNSDPRNITDREKSVYEVLEQVEEFRGLGGSKLSAFYLRVMWSLGLFKISDPENIPVAVDTHIHHFTYARLFGHSPNSKNITDREKERLKDFWNCVFKLAEDQIKSQSLFQLSFPYYHCGEKTWKHINRIIPGYLDVVMWKYDMYKIPL</sequence>
<dbReference type="GeneID" id="14552487"/>
<dbReference type="GO" id="GO:0003824">
    <property type="term" value="F:catalytic activity"/>
    <property type="evidence" value="ECO:0007669"/>
    <property type="project" value="InterPro"/>
</dbReference>
<proteinExistence type="predicted"/>
<organism evidence="1 4">
    <name type="scientific">Sulfolobus acidocaldarius</name>
    <dbReference type="NCBI Taxonomy" id="2285"/>
    <lineage>
        <taxon>Archaea</taxon>
        <taxon>Thermoproteota</taxon>
        <taxon>Thermoprotei</taxon>
        <taxon>Sulfolobales</taxon>
        <taxon>Sulfolobaceae</taxon>
        <taxon>Sulfolobus</taxon>
    </lineage>
</organism>
<name>A0A0U2Y2Z5_9CREN</name>
<gene>
    <name evidence="1" type="ORF">ATY89_08205</name>
    <name evidence="2" type="ORF">ATZ20_11225</name>
</gene>
<dbReference type="Proteomes" id="UP000060043">
    <property type="component" value="Chromosome"/>
</dbReference>
<dbReference type="EMBL" id="CP013695">
    <property type="protein sequence ID" value="ALU32663.1"/>
    <property type="molecule type" value="Genomic_DNA"/>
</dbReference>
<dbReference type="OrthoDB" id="275633at2157"/>
<evidence type="ECO:0000313" key="3">
    <source>
        <dbReference type="Proteomes" id="UP000060043"/>
    </source>
</evidence>